<sequence length="223" mass="25031">MTSFPTSTTHKCTTMSLDSHSGDSFFCPFVVFTIVFGYLMILLIRFIDTTYYRRIFRVETGGSLNSLTINYNQFTIQFNISVSVYNPTDFSRVYYDAVSMEVFYRGEGLVLNKTSLPSFTTNRKSASVIQMTLPVNRFEDFGGVATGISRSHKDGKVKFGLVLKALFKIKNYVYHSGWSSLKIVCHPLSFAVSPNDYNTTTRGILLEGEKFCGGGLIGDSIKH</sequence>
<proteinExistence type="predicted"/>
<evidence type="ECO:0000313" key="8">
    <source>
        <dbReference type="Proteomes" id="UP000265566"/>
    </source>
</evidence>
<dbReference type="Pfam" id="PF03168">
    <property type="entry name" value="LEA_2"/>
    <property type="match status" value="1"/>
</dbReference>
<dbReference type="AlphaFoldDB" id="A0A396HQD6"/>
<dbReference type="GO" id="GO:0098542">
    <property type="term" value="P:defense response to other organism"/>
    <property type="evidence" value="ECO:0007669"/>
    <property type="project" value="InterPro"/>
</dbReference>
<keyword evidence="3 5" id="KW-1133">Transmembrane helix</keyword>
<feature type="domain" description="Late embryogenesis abundant protein LEA-2 subgroup" evidence="6">
    <location>
        <begin position="82"/>
        <end position="159"/>
    </location>
</feature>
<dbReference type="GO" id="GO:0016020">
    <property type="term" value="C:membrane"/>
    <property type="evidence" value="ECO:0007669"/>
    <property type="project" value="UniProtKB-SubCell"/>
</dbReference>
<dbReference type="Gramene" id="rna30749">
    <property type="protein sequence ID" value="RHN55549.1"/>
    <property type="gene ID" value="gene30749"/>
</dbReference>
<comment type="caution">
    <text evidence="7">The sequence shown here is derived from an EMBL/GenBank/DDBJ whole genome shotgun (WGS) entry which is preliminary data.</text>
</comment>
<keyword evidence="2 5" id="KW-0812">Transmembrane</keyword>
<accession>A0A396HQD6</accession>
<dbReference type="InterPro" id="IPR044839">
    <property type="entry name" value="NDR1-like"/>
</dbReference>
<evidence type="ECO:0000256" key="2">
    <source>
        <dbReference type="ARBA" id="ARBA00022692"/>
    </source>
</evidence>
<gene>
    <name evidence="7" type="ORF">MtrunA17_Chr5g0419061</name>
</gene>
<dbReference type="PANTHER" id="PTHR31415">
    <property type="entry name" value="OS05G0367900 PROTEIN"/>
    <property type="match status" value="1"/>
</dbReference>
<evidence type="ECO:0000313" key="7">
    <source>
        <dbReference type="EMBL" id="RHN55549.1"/>
    </source>
</evidence>
<evidence type="ECO:0000256" key="1">
    <source>
        <dbReference type="ARBA" id="ARBA00004167"/>
    </source>
</evidence>
<evidence type="ECO:0000256" key="3">
    <source>
        <dbReference type="ARBA" id="ARBA00022989"/>
    </source>
</evidence>
<evidence type="ECO:0000256" key="5">
    <source>
        <dbReference type="SAM" id="Phobius"/>
    </source>
</evidence>
<feature type="transmembrane region" description="Helical" evidence="5">
    <location>
        <begin position="25"/>
        <end position="47"/>
    </location>
</feature>
<comment type="subcellular location">
    <subcellularLocation>
        <location evidence="1">Membrane</location>
        <topology evidence="1">Single-pass membrane protein</topology>
    </subcellularLocation>
</comment>
<dbReference type="InterPro" id="IPR004864">
    <property type="entry name" value="LEA_2"/>
</dbReference>
<organism evidence="7 8">
    <name type="scientific">Medicago truncatula</name>
    <name type="common">Barrel medic</name>
    <name type="synonym">Medicago tribuloides</name>
    <dbReference type="NCBI Taxonomy" id="3880"/>
    <lineage>
        <taxon>Eukaryota</taxon>
        <taxon>Viridiplantae</taxon>
        <taxon>Streptophyta</taxon>
        <taxon>Embryophyta</taxon>
        <taxon>Tracheophyta</taxon>
        <taxon>Spermatophyta</taxon>
        <taxon>Magnoliopsida</taxon>
        <taxon>eudicotyledons</taxon>
        <taxon>Gunneridae</taxon>
        <taxon>Pentapetalae</taxon>
        <taxon>rosids</taxon>
        <taxon>fabids</taxon>
        <taxon>Fabales</taxon>
        <taxon>Fabaceae</taxon>
        <taxon>Papilionoideae</taxon>
        <taxon>50 kb inversion clade</taxon>
        <taxon>NPAAA clade</taxon>
        <taxon>Hologalegina</taxon>
        <taxon>IRL clade</taxon>
        <taxon>Trifolieae</taxon>
        <taxon>Medicago</taxon>
    </lineage>
</organism>
<keyword evidence="4 5" id="KW-0472">Membrane</keyword>
<dbReference type="Proteomes" id="UP000265566">
    <property type="component" value="Chromosome 5"/>
</dbReference>
<name>A0A396HQD6_MEDTR</name>
<evidence type="ECO:0000256" key="4">
    <source>
        <dbReference type="ARBA" id="ARBA00023136"/>
    </source>
</evidence>
<evidence type="ECO:0000259" key="6">
    <source>
        <dbReference type="Pfam" id="PF03168"/>
    </source>
</evidence>
<reference evidence="8" key="1">
    <citation type="journal article" date="2018" name="Nat. Plants">
        <title>Whole-genome landscape of Medicago truncatula symbiotic genes.</title>
        <authorList>
            <person name="Pecrix Y."/>
            <person name="Staton S.E."/>
            <person name="Sallet E."/>
            <person name="Lelandais-Briere C."/>
            <person name="Moreau S."/>
            <person name="Carrere S."/>
            <person name="Blein T."/>
            <person name="Jardinaud M.F."/>
            <person name="Latrasse D."/>
            <person name="Zouine M."/>
            <person name="Zahm M."/>
            <person name="Kreplak J."/>
            <person name="Mayjonade B."/>
            <person name="Satge C."/>
            <person name="Perez M."/>
            <person name="Cauet S."/>
            <person name="Marande W."/>
            <person name="Chantry-Darmon C."/>
            <person name="Lopez-Roques C."/>
            <person name="Bouchez O."/>
            <person name="Berard A."/>
            <person name="Debelle F."/>
            <person name="Munos S."/>
            <person name="Bendahmane A."/>
            <person name="Berges H."/>
            <person name="Niebel A."/>
            <person name="Buitink J."/>
            <person name="Frugier F."/>
            <person name="Benhamed M."/>
            <person name="Crespi M."/>
            <person name="Gouzy J."/>
            <person name="Gamas P."/>
        </authorList>
    </citation>
    <scope>NUCLEOTIDE SEQUENCE [LARGE SCALE GENOMIC DNA]</scope>
    <source>
        <strain evidence="8">cv. Jemalong A17</strain>
    </source>
</reference>
<dbReference type="PANTHER" id="PTHR31415:SF173">
    <property type="entry name" value="PROTEIN, PUTATIVE-RELATED"/>
    <property type="match status" value="1"/>
</dbReference>
<dbReference type="EMBL" id="PSQE01000005">
    <property type="protein sequence ID" value="RHN55549.1"/>
    <property type="molecule type" value="Genomic_DNA"/>
</dbReference>
<protein>
    <submittedName>
        <fullName evidence="7">Putative Late embryogenesis abundant protein, LEA-14</fullName>
    </submittedName>
</protein>